<dbReference type="InterPro" id="IPR049886">
    <property type="entry name" value="CFI_box_CTERM_dom"/>
</dbReference>
<keyword evidence="3 5" id="KW-0378">Hydrolase</keyword>
<dbReference type="Proteomes" id="UP001205843">
    <property type="component" value="Unassembled WGS sequence"/>
</dbReference>
<dbReference type="InterPro" id="IPR050131">
    <property type="entry name" value="Peptidase_S8_subtilisin-like"/>
</dbReference>
<reference evidence="10" key="1">
    <citation type="submission" date="2022-03" db="EMBL/GenBank/DDBJ databases">
        <title>Genomic Encyclopedia of Type Strains, Phase III (KMG-III): the genomes of soil and plant-associated and newly described type strains.</title>
        <authorList>
            <person name="Whitman W."/>
        </authorList>
    </citation>
    <scope>NUCLEOTIDE SEQUENCE</scope>
    <source>
        <strain evidence="10">ANL 6-2</strain>
    </source>
</reference>
<evidence type="ECO:0000256" key="1">
    <source>
        <dbReference type="ARBA" id="ARBA00011073"/>
    </source>
</evidence>
<dbReference type="Pfam" id="PF22148">
    <property type="entry name" value="Fervidolysin_NPro-like"/>
    <property type="match status" value="1"/>
</dbReference>
<feature type="domain" description="Peptidase S8/S53" evidence="8">
    <location>
        <begin position="153"/>
        <end position="429"/>
    </location>
</feature>
<feature type="chain" id="PRO_5042236712" evidence="7">
    <location>
        <begin position="21"/>
        <end position="645"/>
    </location>
</feature>
<evidence type="ECO:0000256" key="3">
    <source>
        <dbReference type="ARBA" id="ARBA00022801"/>
    </source>
</evidence>
<feature type="domain" description="Fervidolysin-like N-terminal prodomain" evidence="9">
    <location>
        <begin position="26"/>
        <end position="92"/>
    </location>
</feature>
<evidence type="ECO:0000256" key="4">
    <source>
        <dbReference type="ARBA" id="ARBA00022825"/>
    </source>
</evidence>
<dbReference type="PROSITE" id="PS00138">
    <property type="entry name" value="SUBTILASE_SER"/>
    <property type="match status" value="1"/>
</dbReference>
<keyword evidence="4 5" id="KW-0720">Serine protease</keyword>
<keyword evidence="11" id="KW-1185">Reference proteome</keyword>
<evidence type="ECO:0000259" key="8">
    <source>
        <dbReference type="Pfam" id="PF00082"/>
    </source>
</evidence>
<dbReference type="PANTHER" id="PTHR43806">
    <property type="entry name" value="PEPTIDASE S8"/>
    <property type="match status" value="1"/>
</dbReference>
<dbReference type="InterPro" id="IPR054399">
    <property type="entry name" value="Fervidolysin-like_N_prodom"/>
</dbReference>
<dbReference type="RefSeq" id="WP_253474786.1">
    <property type="nucleotide sequence ID" value="NZ_JALJXV010000002.1"/>
</dbReference>
<keyword evidence="7" id="KW-0732">Signal</keyword>
<dbReference type="PANTHER" id="PTHR43806:SF11">
    <property type="entry name" value="CEREVISIN-RELATED"/>
    <property type="match status" value="1"/>
</dbReference>
<dbReference type="AlphaFoldDB" id="A0AAE3G262"/>
<evidence type="ECO:0000313" key="10">
    <source>
        <dbReference type="EMBL" id="MCP1673778.1"/>
    </source>
</evidence>
<evidence type="ECO:0000256" key="5">
    <source>
        <dbReference type="PROSITE-ProRule" id="PRU01240"/>
    </source>
</evidence>
<dbReference type="InterPro" id="IPR036852">
    <property type="entry name" value="Peptidase_S8/S53_dom_sf"/>
</dbReference>
<evidence type="ECO:0000313" key="11">
    <source>
        <dbReference type="Proteomes" id="UP001205843"/>
    </source>
</evidence>
<feature type="active site" description="Charge relay system" evidence="5">
    <location>
        <position position="209"/>
    </location>
</feature>
<sequence>MRSVLLALCLFLALPLPASEALAPHTGEIIVAYHDEGLQLADTGRHQVHGAERLRDLPMPATEIVRPAPEEHFEAVLARYRNDPDVRYAEPNYIVETQAPLPSGELVDAQWWVCIEQNSGQCLDDTGTGATLLPAAWQAWRDATGAGNPIGSSDVLVAIIDTGIRATHRDLQGNVLVELGCEIRGTNTNFDPSANCPSSRRDFEDRNGHGTHIAGIIGAVTDASDSVVAGFNWRVGLLPLKALEDVGRGNVVDTSNAILYAMARAEGRPLVINASYGYRPPNGQPSTYELEILQRAREQNVLVVAAAGNDGGDNDDGTPRFFPASHRLTNVIGVAASLRDGSRAAYSRFGGNTVLLAAPGGSTQSNGGAIISTYIDQDDDNALIDGWAGLSGTSMAAPMVVGAAALRLSLTPDLDVKSLREILVSSATRDARWDGVVLAGGRLDTAAAITADQTSLDPMPASHVVALPRNNGSRVEVAWLDNSNRNDGYVVQRRETAGDWETVSPVLPADAGSFMDTAIDDLREARYDYRIAALGGSSDECCLSAVVSLGTAPPVRMDRIASSSSSSPCFIATAAYGTPMAEEIQALRAFRDDVLQQHRLGRWFIHGYESLSPPVAAVIAERPRLRALTRLLLRPVVGAARLWQR</sequence>
<dbReference type="NCBIfam" id="NF041770">
    <property type="entry name" value="CFI_box_CTERM"/>
    <property type="match status" value="1"/>
</dbReference>
<dbReference type="EMBL" id="JALJXV010000002">
    <property type="protein sequence ID" value="MCP1673778.1"/>
    <property type="molecule type" value="Genomic_DNA"/>
</dbReference>
<dbReference type="PROSITE" id="PS00137">
    <property type="entry name" value="SUBTILASE_HIS"/>
    <property type="match status" value="1"/>
</dbReference>
<feature type="active site" description="Charge relay system" evidence="5">
    <location>
        <position position="161"/>
    </location>
</feature>
<dbReference type="Gene3D" id="3.40.50.200">
    <property type="entry name" value="Peptidase S8/S53 domain"/>
    <property type="match status" value="1"/>
</dbReference>
<dbReference type="SUPFAM" id="SSF52743">
    <property type="entry name" value="Subtilisin-like"/>
    <property type="match status" value="1"/>
</dbReference>
<accession>A0AAE3G262</accession>
<dbReference type="Pfam" id="PF00082">
    <property type="entry name" value="Peptidase_S8"/>
    <property type="match status" value="1"/>
</dbReference>
<keyword evidence="2 5" id="KW-0645">Protease</keyword>
<dbReference type="PRINTS" id="PR00723">
    <property type="entry name" value="SUBTILISIN"/>
</dbReference>
<dbReference type="Gene3D" id="2.60.40.10">
    <property type="entry name" value="Immunoglobulins"/>
    <property type="match status" value="1"/>
</dbReference>
<feature type="signal peptide" evidence="7">
    <location>
        <begin position="1"/>
        <end position="20"/>
    </location>
</feature>
<evidence type="ECO:0000256" key="2">
    <source>
        <dbReference type="ARBA" id="ARBA00022670"/>
    </source>
</evidence>
<proteinExistence type="inferred from homology"/>
<comment type="similarity">
    <text evidence="1 5 6">Belongs to the peptidase S8 family.</text>
</comment>
<name>A0AAE3G262_9GAMM</name>
<dbReference type="InterPro" id="IPR013783">
    <property type="entry name" value="Ig-like_fold"/>
</dbReference>
<comment type="caution">
    <text evidence="10">The sequence shown here is derived from an EMBL/GenBank/DDBJ whole genome shotgun (WGS) entry which is preliminary data.</text>
</comment>
<dbReference type="InterPro" id="IPR023828">
    <property type="entry name" value="Peptidase_S8_Ser-AS"/>
</dbReference>
<dbReference type="PROSITE" id="PS51892">
    <property type="entry name" value="SUBTILASE"/>
    <property type="match status" value="1"/>
</dbReference>
<dbReference type="InterPro" id="IPR023827">
    <property type="entry name" value="Peptidase_S8_Asp-AS"/>
</dbReference>
<dbReference type="InterPro" id="IPR015500">
    <property type="entry name" value="Peptidase_S8_subtilisin-rel"/>
</dbReference>
<evidence type="ECO:0000259" key="9">
    <source>
        <dbReference type="Pfam" id="PF22148"/>
    </source>
</evidence>
<protein>
    <submittedName>
        <fullName evidence="10">Subtilisin family serine protease</fullName>
    </submittedName>
</protein>
<dbReference type="PROSITE" id="PS00136">
    <property type="entry name" value="SUBTILASE_ASP"/>
    <property type="match status" value="1"/>
</dbReference>
<feature type="active site" description="Charge relay system" evidence="5">
    <location>
        <position position="394"/>
    </location>
</feature>
<dbReference type="GO" id="GO:0006508">
    <property type="term" value="P:proteolysis"/>
    <property type="evidence" value="ECO:0007669"/>
    <property type="project" value="UniProtKB-KW"/>
</dbReference>
<dbReference type="InterPro" id="IPR000209">
    <property type="entry name" value="Peptidase_S8/S53_dom"/>
</dbReference>
<organism evidence="10 11">
    <name type="scientific">Natronocella acetinitrilica</name>
    <dbReference type="NCBI Taxonomy" id="414046"/>
    <lineage>
        <taxon>Bacteria</taxon>
        <taxon>Pseudomonadati</taxon>
        <taxon>Pseudomonadota</taxon>
        <taxon>Gammaproteobacteria</taxon>
        <taxon>Chromatiales</taxon>
        <taxon>Ectothiorhodospiraceae</taxon>
        <taxon>Natronocella</taxon>
    </lineage>
</organism>
<dbReference type="InterPro" id="IPR022398">
    <property type="entry name" value="Peptidase_S8_His-AS"/>
</dbReference>
<evidence type="ECO:0000256" key="7">
    <source>
        <dbReference type="SAM" id="SignalP"/>
    </source>
</evidence>
<gene>
    <name evidence="10" type="ORF">J2T57_000877</name>
</gene>
<dbReference type="GO" id="GO:0004252">
    <property type="term" value="F:serine-type endopeptidase activity"/>
    <property type="evidence" value="ECO:0007669"/>
    <property type="project" value="UniProtKB-UniRule"/>
</dbReference>
<evidence type="ECO:0000256" key="6">
    <source>
        <dbReference type="RuleBase" id="RU003355"/>
    </source>
</evidence>